<gene>
    <name evidence="1" type="ORF">HW555_003649</name>
</gene>
<proteinExistence type="predicted"/>
<keyword evidence="2" id="KW-1185">Reference proteome</keyword>
<sequence>MQISLLHVRPGPVHVRNVTAARITTEVRTFLIVLRKRGHRVELVLWL</sequence>
<protein>
    <submittedName>
        <fullName evidence="1">Uncharacterized protein</fullName>
    </submittedName>
</protein>
<reference evidence="1" key="1">
    <citation type="submission" date="2020-08" db="EMBL/GenBank/DDBJ databases">
        <title>Spodoptera exigua strain:BAW_Kor-Di-RS1 Genome sequencing and assembly.</title>
        <authorList>
            <person name="Kim J."/>
            <person name="Nam H.Y."/>
            <person name="Kwon M."/>
            <person name="Choi J.H."/>
            <person name="Cho S.R."/>
            <person name="Kim G.-H."/>
        </authorList>
    </citation>
    <scope>NUCLEOTIDE SEQUENCE</scope>
    <source>
        <strain evidence="1">BAW_Kor-Di-RS1</strain>
        <tissue evidence="1">Whole-body</tissue>
    </source>
</reference>
<dbReference type="EMBL" id="JACKWZ010000037">
    <property type="protein sequence ID" value="KAF9419937.1"/>
    <property type="molecule type" value="Genomic_DNA"/>
</dbReference>
<accession>A0A835L632</accession>
<evidence type="ECO:0000313" key="1">
    <source>
        <dbReference type="EMBL" id="KAF9419937.1"/>
    </source>
</evidence>
<name>A0A835L632_SPOEX</name>
<dbReference type="AlphaFoldDB" id="A0A835L632"/>
<dbReference type="Proteomes" id="UP000648187">
    <property type="component" value="Unassembled WGS sequence"/>
</dbReference>
<evidence type="ECO:0000313" key="2">
    <source>
        <dbReference type="Proteomes" id="UP000648187"/>
    </source>
</evidence>
<organism evidence="1 2">
    <name type="scientific">Spodoptera exigua</name>
    <name type="common">Beet armyworm</name>
    <name type="synonym">Noctua fulgens</name>
    <dbReference type="NCBI Taxonomy" id="7107"/>
    <lineage>
        <taxon>Eukaryota</taxon>
        <taxon>Metazoa</taxon>
        <taxon>Ecdysozoa</taxon>
        <taxon>Arthropoda</taxon>
        <taxon>Hexapoda</taxon>
        <taxon>Insecta</taxon>
        <taxon>Pterygota</taxon>
        <taxon>Neoptera</taxon>
        <taxon>Endopterygota</taxon>
        <taxon>Lepidoptera</taxon>
        <taxon>Glossata</taxon>
        <taxon>Ditrysia</taxon>
        <taxon>Noctuoidea</taxon>
        <taxon>Noctuidae</taxon>
        <taxon>Amphipyrinae</taxon>
        <taxon>Spodoptera</taxon>
    </lineage>
</organism>
<comment type="caution">
    <text evidence="1">The sequence shown here is derived from an EMBL/GenBank/DDBJ whole genome shotgun (WGS) entry which is preliminary data.</text>
</comment>